<comment type="caution">
    <text evidence="3">The sequence shown here is derived from an EMBL/GenBank/DDBJ whole genome shotgun (WGS) entry which is preliminary data.</text>
</comment>
<gene>
    <name evidence="3" type="ORF">AXX17_ATUG01640</name>
</gene>
<feature type="region of interest" description="Disordered" evidence="1">
    <location>
        <begin position="463"/>
        <end position="509"/>
    </location>
</feature>
<sequence length="602" mass="67650">MGKRHSAKAQAAKCTTIMEKILHSLPKDAFETSSKPLKRYVKLLFDNGINSDEAKLLSMDISAIMLPKVKKEKAQRVDIVVYIRTITPGETTEKLRDPCSFVLDCSISTSRFSRSLCDLGSSINLMPKFVAERLSMTHYRPTRITLLFVDRSKRFPEGILEDVLVKVGNSISPADFVVLDYEKEPKDPLILGRAFLATAGSRFDAKRGRISLKVWDLEMEFGMDDDSAHSLQPTPLEDFCDKFSSISSPTLSLINSIDYSKTASLDNKPRVPRMLVSPVVLAGDENSVDQHTTKCRSTPANAPTRSVYTPPWKARRQQQSTTTPPPSSTEDGFDHHEARQSIFLLPNPVSTSIRDGSNIEFCPSLENLYPSADEVVQMEGVNDDDAPIRHSDNEAEPMDEAYATQQFYFEEYSAPRQSNNSKKIHKHLGFLQSWCKLQDKDFAALNKKFNALQLNFNCSSSTTAMPHDMPFRRSGSTRHEPMQYDPPSPPRQSSYKPREHHAASSPPRCRRSLQGIYSTLYSIKQGGKQQGNSLDPVTRSRQLHWRQQTLLDPLLDPLLDQLLDLRHLSIRIGEEEATTRPIDHSDHGSKGANFAAPSLLDP</sequence>
<feature type="domain" description="Arabidopsis retrotransposon Orf1 C-terminal" evidence="2">
    <location>
        <begin position="333"/>
        <end position="463"/>
    </location>
</feature>
<proteinExistence type="predicted"/>
<evidence type="ECO:0000256" key="1">
    <source>
        <dbReference type="SAM" id="MobiDB-lite"/>
    </source>
</evidence>
<protein>
    <recommendedName>
        <fullName evidence="2">Arabidopsis retrotransposon Orf1 C-terminal domain-containing protein</fullName>
    </recommendedName>
</protein>
<dbReference type="EMBL" id="LUHQ01000013">
    <property type="protein sequence ID" value="OAO89332.1"/>
    <property type="molecule type" value="Genomic_DNA"/>
</dbReference>
<feature type="region of interest" description="Disordered" evidence="1">
    <location>
        <begin position="287"/>
        <end position="333"/>
    </location>
</feature>
<feature type="compositionally biased region" description="Basic and acidic residues" evidence="1">
    <location>
        <begin position="579"/>
        <end position="589"/>
    </location>
</feature>
<feature type="region of interest" description="Disordered" evidence="1">
    <location>
        <begin position="579"/>
        <end position="602"/>
    </location>
</feature>
<dbReference type="PANTHER" id="PTHR33067:SF31">
    <property type="entry name" value="RNA-DIRECTED DNA POLYMERASE"/>
    <property type="match status" value="1"/>
</dbReference>
<evidence type="ECO:0000313" key="3">
    <source>
        <dbReference type="EMBL" id="OAO89332.1"/>
    </source>
</evidence>
<evidence type="ECO:0000259" key="2">
    <source>
        <dbReference type="Pfam" id="PF03078"/>
    </source>
</evidence>
<reference evidence="4" key="1">
    <citation type="journal article" date="2016" name="Proc. Natl. Acad. Sci. U.S.A.">
        <title>Chromosome-level assembly of Arabidopsis thaliana Ler reveals the extent of translocation and inversion polymorphisms.</title>
        <authorList>
            <person name="Zapata L."/>
            <person name="Ding J."/>
            <person name="Willing E.M."/>
            <person name="Hartwig B."/>
            <person name="Bezdan D."/>
            <person name="Jiao W.B."/>
            <person name="Patel V."/>
            <person name="Velikkakam James G."/>
            <person name="Koornneef M."/>
            <person name="Ossowski S."/>
            <person name="Schneeberger K."/>
        </authorList>
    </citation>
    <scope>NUCLEOTIDE SEQUENCE [LARGE SCALE GENOMIC DNA]</scope>
    <source>
        <strain evidence="4">cv. Landsberg erecta</strain>
    </source>
</reference>
<name>A0A178U8B0_ARATH</name>
<dbReference type="InterPro" id="IPR004312">
    <property type="entry name" value="ATHILA_Orf1_C"/>
</dbReference>
<dbReference type="CDD" id="cd00303">
    <property type="entry name" value="retropepsin_like"/>
    <property type="match status" value="1"/>
</dbReference>
<dbReference type="AlphaFoldDB" id="A0A178U8B0"/>
<dbReference type="InterPro" id="IPR021109">
    <property type="entry name" value="Peptidase_aspartic_dom_sf"/>
</dbReference>
<dbReference type="Gene3D" id="2.40.70.10">
    <property type="entry name" value="Acid Proteases"/>
    <property type="match status" value="1"/>
</dbReference>
<accession>A0A178U8B0</accession>
<dbReference type="Pfam" id="PF03078">
    <property type="entry name" value="ATHILA"/>
    <property type="match status" value="1"/>
</dbReference>
<organism evidence="3 4">
    <name type="scientific">Arabidopsis thaliana</name>
    <name type="common">Mouse-ear cress</name>
    <dbReference type="NCBI Taxonomy" id="3702"/>
    <lineage>
        <taxon>Eukaryota</taxon>
        <taxon>Viridiplantae</taxon>
        <taxon>Streptophyta</taxon>
        <taxon>Embryophyta</taxon>
        <taxon>Tracheophyta</taxon>
        <taxon>Spermatophyta</taxon>
        <taxon>Magnoliopsida</taxon>
        <taxon>eudicotyledons</taxon>
        <taxon>Gunneridae</taxon>
        <taxon>Pentapetalae</taxon>
        <taxon>rosids</taxon>
        <taxon>malvids</taxon>
        <taxon>Brassicales</taxon>
        <taxon>Brassicaceae</taxon>
        <taxon>Camelineae</taxon>
        <taxon>Arabidopsis</taxon>
    </lineage>
</organism>
<dbReference type="PANTHER" id="PTHR33067">
    <property type="entry name" value="RNA-DIRECTED DNA POLYMERASE-RELATED"/>
    <property type="match status" value="1"/>
</dbReference>
<feature type="compositionally biased region" description="Polar residues" evidence="1">
    <location>
        <begin position="295"/>
        <end position="307"/>
    </location>
</feature>
<evidence type="ECO:0000313" key="4">
    <source>
        <dbReference type="Proteomes" id="UP000078284"/>
    </source>
</evidence>
<dbReference type="Proteomes" id="UP000078284">
    <property type="component" value="Unassembled WGS sequence"/>
</dbReference>